<name>A0ABP0LN10_9DINO</name>
<evidence type="ECO:0000313" key="3">
    <source>
        <dbReference type="Proteomes" id="UP001642484"/>
    </source>
</evidence>
<proteinExistence type="predicted"/>
<feature type="region of interest" description="Disordered" evidence="1">
    <location>
        <begin position="732"/>
        <end position="772"/>
    </location>
</feature>
<feature type="region of interest" description="Disordered" evidence="1">
    <location>
        <begin position="1085"/>
        <end position="1117"/>
    </location>
</feature>
<feature type="region of interest" description="Disordered" evidence="1">
    <location>
        <begin position="294"/>
        <end position="324"/>
    </location>
</feature>
<comment type="caution">
    <text evidence="2">The sequence shown here is derived from an EMBL/GenBank/DDBJ whole genome shotgun (WGS) entry which is preliminary data.</text>
</comment>
<accession>A0ABP0LN10</accession>
<dbReference type="Proteomes" id="UP001642484">
    <property type="component" value="Unassembled WGS sequence"/>
</dbReference>
<dbReference type="EMBL" id="CAXAMN010013336">
    <property type="protein sequence ID" value="CAK9040574.1"/>
    <property type="molecule type" value="Genomic_DNA"/>
</dbReference>
<evidence type="ECO:0000313" key="2">
    <source>
        <dbReference type="EMBL" id="CAK9040574.1"/>
    </source>
</evidence>
<protein>
    <submittedName>
        <fullName evidence="2">Uncharacterized protein</fullName>
    </submittedName>
</protein>
<feature type="compositionally biased region" description="Basic and acidic residues" evidence="1">
    <location>
        <begin position="1095"/>
        <end position="1107"/>
    </location>
</feature>
<organism evidence="2 3">
    <name type="scientific">Durusdinium trenchii</name>
    <dbReference type="NCBI Taxonomy" id="1381693"/>
    <lineage>
        <taxon>Eukaryota</taxon>
        <taxon>Sar</taxon>
        <taxon>Alveolata</taxon>
        <taxon>Dinophyceae</taxon>
        <taxon>Suessiales</taxon>
        <taxon>Symbiodiniaceae</taxon>
        <taxon>Durusdinium</taxon>
    </lineage>
</organism>
<gene>
    <name evidence="2" type="ORF">CCMP2556_LOCUS21846</name>
</gene>
<reference evidence="2 3" key="1">
    <citation type="submission" date="2024-02" db="EMBL/GenBank/DDBJ databases">
        <authorList>
            <person name="Chen Y."/>
            <person name="Shah S."/>
            <person name="Dougan E. K."/>
            <person name="Thang M."/>
            <person name="Chan C."/>
        </authorList>
    </citation>
    <scope>NUCLEOTIDE SEQUENCE [LARGE SCALE GENOMIC DNA]</scope>
</reference>
<keyword evidence="3" id="KW-1185">Reference proteome</keyword>
<evidence type="ECO:0000256" key="1">
    <source>
        <dbReference type="SAM" id="MobiDB-lite"/>
    </source>
</evidence>
<sequence>MATKPSSAGAVPGGISGSVGLPEEFKELRGHLLVEAIFARYGAGTMTIPWINEHANPDSPEYRNIRRDPCNRKIMESLAEAYADRILHTNAITYNHRSEAMYRALKRAPENIYVKRALASGLENVRMLSANTPVEVRAALCAMHNRYHEGQSDSFVSLLDDAEAIMAEWDKKINGPNGTGLTTRNPNYESYLEAFVFKEKQATQWGDSLNFFKQTSVLNNHWVQFYVKEPVKEWSNANVDFTSMDATNRDIIKILHQLTVVVVNGLNKFYPKEYIGAALVEAVKFCVPQAAEDGKAEENTKTKKKKAKGKAVESQGSEGQIPWSNLAFPNLEGDVRPSRGVPGVPSADVGRPKHALDDFMHIFFEIVGVAKEKLPENQKAVQSFQASTVSLFRHAISCFYEFVFSGSAAVNGKFCRNYSMFRPELQAFMKSAVDMALSNASVGLGPAGSTTSDKTIPLFADFNLDAGLQIGHLRDESDEVRALQRLKQGVPLCRESGMANFVATILELPVDSNANFITAKQRLLLDPSFDSDTALVTVLQKIYDELRSAVPQHWVNMAADVCDLMAVRLQFVEDSGKIFKDDKHLLERFAALRSFYTLTILRDLGRLTKKVVWDINTRLLISSLHVDMEALMRRSEKLSIETKTKDPDSAASAAPPHQPHPVAMLIPGFDVLQSTSVAISSETWARNWAALLTNGNRSPDAAFSFLKVYVKSAGDELASWWTDSMKPESAASAFNSRKRKANPETQGGGGGGESEGEHDEHEAAPDKQQPPDILSSMTLGQLSVCGMEFVARSEHYASLFGFDNDDLETIRMNSIDLKLVQMRLEVFLWDWRPGWVRVASRQSLQLFNCSSLLLDHFLEHINTMGRFLVWNFGNATEEAEAFAAGSKQKLSKVTKKTESERLLFDNKKAVEEKDKETSSKICMPFVGSISTLKASNGYLLTEVLGMPFFVNPPPNLTATSSMIVPAWLVPATSKKDNITVEERQIEVLTDSLRWTTEEAAGAAEASERSIKVTLKVPVLVPNTLALRMGVPPAADSPDVTVPLFKAAPPKPKGRAKLLPEPAMPDAPVIGLAAAMENRREAMNKQGMATSMPAMTKEERKAEKDRKKLLSNAKHLLK</sequence>